<feature type="domain" description="FlgO" evidence="1">
    <location>
        <begin position="80"/>
        <end position="207"/>
    </location>
</feature>
<dbReference type="AlphaFoldDB" id="A0AA41WWX0"/>
<proteinExistence type="predicted"/>
<dbReference type="Proteomes" id="UP001165413">
    <property type="component" value="Unassembled WGS sequence"/>
</dbReference>
<evidence type="ECO:0000313" key="2">
    <source>
        <dbReference type="EMBL" id="MCP3428037.1"/>
    </source>
</evidence>
<organism evidence="2 3">
    <name type="scientific">Opacimonas viscosa</name>
    <dbReference type="NCBI Taxonomy" id="2961944"/>
    <lineage>
        <taxon>Bacteria</taxon>
        <taxon>Pseudomonadati</taxon>
        <taxon>Pseudomonadota</taxon>
        <taxon>Gammaproteobacteria</taxon>
        <taxon>Alteromonadales</taxon>
        <taxon>Alteromonadaceae</taxon>
        <taxon>Opacimonas</taxon>
    </lineage>
</organism>
<comment type="caution">
    <text evidence="2">The sequence shown here is derived from an EMBL/GenBank/DDBJ whole genome shotgun (WGS) entry which is preliminary data.</text>
</comment>
<keyword evidence="3" id="KW-1185">Reference proteome</keyword>
<sequence>MPILNQKSLVKHTFSVLLLTTYLTGCSVLTQQVESGYYKDEMNFPIHSDSYQENAILPDARFVMPQAIQSLTLADHVQILAQNLVGNMEYITPDTPIGVTHFAQLDSDLMTTNVLGLQIAESLVTEFHKFRLPVVDYKATEYIRVTPNGDFFLSRDYNDLKNQLPMDYIVTGTLADTPRGVMINARVLGVTTKKVVAATALLIPSDVVGELETITDVAQVEQ</sequence>
<dbReference type="RefSeq" id="WP_254098993.1">
    <property type="nucleotide sequence ID" value="NZ_JANATA010000004.1"/>
</dbReference>
<dbReference type="Pfam" id="PF17680">
    <property type="entry name" value="FlgO"/>
    <property type="match status" value="1"/>
</dbReference>
<protein>
    <submittedName>
        <fullName evidence="2">FlgO family outer membrane protein</fullName>
    </submittedName>
</protein>
<dbReference type="EMBL" id="JANATA010000004">
    <property type="protein sequence ID" value="MCP3428037.1"/>
    <property type="molecule type" value="Genomic_DNA"/>
</dbReference>
<name>A0AA41WWX0_9ALTE</name>
<dbReference type="InterPro" id="IPR041215">
    <property type="entry name" value="FlgO_dom"/>
</dbReference>
<reference evidence="2" key="1">
    <citation type="submission" date="2022-07" db="EMBL/GenBank/DDBJ databases">
        <title>Characterization of the Novel Bacterium Alteromonas immobilis LMIT006 and Alteromonas gregis LMIT007.</title>
        <authorList>
            <person name="Lin X."/>
        </authorList>
    </citation>
    <scope>NUCLEOTIDE SEQUENCE</scope>
    <source>
        <strain evidence="2">LMIT007</strain>
    </source>
</reference>
<evidence type="ECO:0000313" key="3">
    <source>
        <dbReference type="Proteomes" id="UP001165413"/>
    </source>
</evidence>
<gene>
    <name evidence="2" type="ORF">NLF92_03635</name>
</gene>
<accession>A0AA41WWX0</accession>
<evidence type="ECO:0000259" key="1">
    <source>
        <dbReference type="Pfam" id="PF17680"/>
    </source>
</evidence>